<evidence type="ECO:0000313" key="1">
    <source>
        <dbReference type="EMBL" id="KAJ3497844.1"/>
    </source>
</evidence>
<keyword evidence="2" id="KW-1185">Reference proteome</keyword>
<evidence type="ECO:0000313" key="2">
    <source>
        <dbReference type="Proteomes" id="UP001148737"/>
    </source>
</evidence>
<accession>A0ACC1R400</accession>
<reference evidence="1" key="1">
    <citation type="submission" date="2022-07" db="EMBL/GenBank/DDBJ databases">
        <title>Genome Sequence of Lecanicillium saksenae.</title>
        <authorList>
            <person name="Buettner E."/>
        </authorList>
    </citation>
    <scope>NUCLEOTIDE SEQUENCE</scope>
    <source>
        <strain evidence="1">VT-O1</strain>
    </source>
</reference>
<proteinExistence type="predicted"/>
<dbReference type="EMBL" id="JANAKD010000086">
    <property type="protein sequence ID" value="KAJ3497844.1"/>
    <property type="molecule type" value="Genomic_DNA"/>
</dbReference>
<sequence>MALDTDAAGLGALSGVFAALTTLTLVLRFLARYKQHARFGLDDYSIAMAWLRLGRICYHGVSILLRHVAPPQLADFSAATGLLITDSIPMYTGIGNKFMGYSTPKDPAFLRAKLSMLARTYMAFDGISAIAFGMTKTSAVLFFRRIFCHKNHHDAFHYISLVLLILSVAWTITFIVVPFNLCGPLKSLDWQLAHAKSCQQYPYFESVAITDFILDLLILILPIPRIWVLKTTPTRKIAISGVFLIALMYENESLSPFDNLRAEANLELTLLQSNTLIVYWGIFEAGFNIVAVNGPSMWYLVAGVKPEAVLRSIRSVLSLNSLRSSNGSKHSTHQELRDEDGDHILEPEAARVDASKKSCDSYDMDHLDSAQKAEQGQAGIRVDREVQVERSEQPGSDAKHVAHV</sequence>
<gene>
    <name evidence="1" type="ORF">NLG97_g1587</name>
</gene>
<dbReference type="Proteomes" id="UP001148737">
    <property type="component" value="Unassembled WGS sequence"/>
</dbReference>
<protein>
    <submittedName>
        <fullName evidence="1">Uncharacterized protein</fullName>
    </submittedName>
</protein>
<name>A0ACC1R400_9HYPO</name>
<organism evidence="1 2">
    <name type="scientific">Lecanicillium saksenae</name>
    <dbReference type="NCBI Taxonomy" id="468837"/>
    <lineage>
        <taxon>Eukaryota</taxon>
        <taxon>Fungi</taxon>
        <taxon>Dikarya</taxon>
        <taxon>Ascomycota</taxon>
        <taxon>Pezizomycotina</taxon>
        <taxon>Sordariomycetes</taxon>
        <taxon>Hypocreomycetidae</taxon>
        <taxon>Hypocreales</taxon>
        <taxon>Cordycipitaceae</taxon>
        <taxon>Lecanicillium</taxon>
    </lineage>
</organism>
<comment type="caution">
    <text evidence="1">The sequence shown here is derived from an EMBL/GenBank/DDBJ whole genome shotgun (WGS) entry which is preliminary data.</text>
</comment>